<dbReference type="GO" id="GO:0005524">
    <property type="term" value="F:ATP binding"/>
    <property type="evidence" value="ECO:0007669"/>
    <property type="project" value="UniProtKB-UniRule"/>
</dbReference>
<evidence type="ECO:0000259" key="10">
    <source>
        <dbReference type="PROSITE" id="PS50011"/>
    </source>
</evidence>
<dbReference type="GO" id="GO:0004708">
    <property type="term" value="F:MAP kinase kinase activity"/>
    <property type="evidence" value="ECO:0007669"/>
    <property type="project" value="UniProtKB-EC"/>
</dbReference>
<dbReference type="PROSITE" id="PS50011">
    <property type="entry name" value="PROTEIN_KINASE_DOM"/>
    <property type="match status" value="1"/>
</dbReference>
<proteinExistence type="inferred from homology"/>
<protein>
    <recommendedName>
        <fullName evidence="7">mitogen-activated protein kinase kinase</fullName>
        <ecNumber evidence="7">2.7.12.2</ecNumber>
    </recommendedName>
</protein>
<feature type="region of interest" description="Disordered" evidence="9">
    <location>
        <begin position="1"/>
        <end position="42"/>
    </location>
</feature>
<dbReference type="Pfam" id="PF00069">
    <property type="entry name" value="Pkinase"/>
    <property type="match status" value="1"/>
</dbReference>
<dbReference type="GO" id="GO:0004674">
    <property type="term" value="F:protein serine/threonine kinase activity"/>
    <property type="evidence" value="ECO:0007669"/>
    <property type="project" value="UniProtKB-KW"/>
</dbReference>
<keyword evidence="2" id="KW-0808">Transferase</keyword>
<feature type="compositionally biased region" description="Polar residues" evidence="9">
    <location>
        <begin position="24"/>
        <end position="42"/>
    </location>
</feature>
<dbReference type="PROSITE" id="PS00107">
    <property type="entry name" value="PROTEIN_KINASE_ATP"/>
    <property type="match status" value="1"/>
</dbReference>
<dbReference type="Gene3D" id="1.10.510.10">
    <property type="entry name" value="Transferase(Phosphotransferase) domain 1"/>
    <property type="match status" value="1"/>
</dbReference>
<keyword evidence="12" id="KW-1185">Reference proteome</keyword>
<dbReference type="SMART" id="SM00220">
    <property type="entry name" value="S_TKc"/>
    <property type="match status" value="1"/>
</dbReference>
<organism evidence="11 12">
    <name type="scientific">Paramuricea clavata</name>
    <name type="common">Red gorgonian</name>
    <name type="synonym">Violescent sea-whip</name>
    <dbReference type="NCBI Taxonomy" id="317549"/>
    <lineage>
        <taxon>Eukaryota</taxon>
        <taxon>Metazoa</taxon>
        <taxon>Cnidaria</taxon>
        <taxon>Anthozoa</taxon>
        <taxon>Octocorallia</taxon>
        <taxon>Malacalcyonacea</taxon>
        <taxon>Plexauridae</taxon>
        <taxon>Paramuricea</taxon>
    </lineage>
</organism>
<keyword evidence="5 8" id="KW-0067">ATP-binding</keyword>
<evidence type="ECO:0000256" key="9">
    <source>
        <dbReference type="SAM" id="MobiDB-lite"/>
    </source>
</evidence>
<evidence type="ECO:0000256" key="3">
    <source>
        <dbReference type="ARBA" id="ARBA00022741"/>
    </source>
</evidence>
<dbReference type="InterPro" id="IPR017441">
    <property type="entry name" value="Protein_kinase_ATP_BS"/>
</dbReference>
<accession>A0A7D9EH88</accession>
<keyword evidence="3 8" id="KW-0547">Nucleotide-binding</keyword>
<name>A0A7D9EH88_PARCT</name>
<evidence type="ECO:0000313" key="12">
    <source>
        <dbReference type="Proteomes" id="UP001152795"/>
    </source>
</evidence>
<evidence type="ECO:0000256" key="7">
    <source>
        <dbReference type="ARBA" id="ARBA00038999"/>
    </source>
</evidence>
<gene>
    <name evidence="11" type="ORF">PACLA_8A020676</name>
</gene>
<dbReference type="OrthoDB" id="10252354at2759"/>
<dbReference type="EC" id="2.7.12.2" evidence="7"/>
<dbReference type="Proteomes" id="UP001152795">
    <property type="component" value="Unassembled WGS sequence"/>
</dbReference>
<reference evidence="11" key="1">
    <citation type="submission" date="2020-04" db="EMBL/GenBank/DDBJ databases">
        <authorList>
            <person name="Alioto T."/>
            <person name="Alioto T."/>
            <person name="Gomez Garrido J."/>
        </authorList>
    </citation>
    <scope>NUCLEOTIDE SEQUENCE</scope>
    <source>
        <strain evidence="11">A484AB</strain>
    </source>
</reference>
<sequence length="303" mass="34134">MSGGKRHGGDGRKKPKGPRPKFDFSQNPPAKSVSPITPRNLTDRTTLTINGKEYDCKAEDLKDLGELGRGAYGVVQKMMLESTETMMAVKRITYSFNDKEQKRALMDLDVSMRVTECPFTVHFYGAVFREGDVWICMELMRASLDKLYRCVYSVPDRRIPENVLGKLTRAVVEALDHLHTLKIIHRDVKPSNILINDAGEFKLCDFGISGQLVNSLAKTMDAGCKPYMAPERINPLKDAPGYDIRSDVWSLGITVIELGTGKFPYSQWRTPFEQLKQVVHEPAPRLDEGGLFSNECCQLVNSW</sequence>
<dbReference type="SUPFAM" id="SSF56112">
    <property type="entry name" value="Protein kinase-like (PK-like)"/>
    <property type="match status" value="1"/>
</dbReference>
<evidence type="ECO:0000256" key="6">
    <source>
        <dbReference type="ARBA" id="ARBA00038035"/>
    </source>
</evidence>
<dbReference type="EMBL" id="CACRXK020006285">
    <property type="protein sequence ID" value="CAB4008970.1"/>
    <property type="molecule type" value="Genomic_DNA"/>
</dbReference>
<keyword evidence="4 11" id="KW-0418">Kinase</keyword>
<evidence type="ECO:0000256" key="2">
    <source>
        <dbReference type="ARBA" id="ARBA00022679"/>
    </source>
</evidence>
<dbReference type="PANTHER" id="PTHR48013">
    <property type="entry name" value="DUAL SPECIFICITY MITOGEN-ACTIVATED PROTEIN KINASE KINASE 5-RELATED"/>
    <property type="match status" value="1"/>
</dbReference>
<dbReference type="InterPro" id="IPR000719">
    <property type="entry name" value="Prot_kinase_dom"/>
</dbReference>
<dbReference type="InterPro" id="IPR011009">
    <property type="entry name" value="Kinase-like_dom_sf"/>
</dbReference>
<comment type="caution">
    <text evidence="11">The sequence shown here is derived from an EMBL/GenBank/DDBJ whole genome shotgun (WGS) entry which is preliminary data.</text>
</comment>
<dbReference type="Gene3D" id="3.30.200.20">
    <property type="entry name" value="Phosphorylase Kinase, domain 1"/>
    <property type="match status" value="1"/>
</dbReference>
<evidence type="ECO:0000313" key="11">
    <source>
        <dbReference type="EMBL" id="CAB4008970.1"/>
    </source>
</evidence>
<dbReference type="PANTHER" id="PTHR48013:SF11">
    <property type="entry name" value="LICORNE"/>
    <property type="match status" value="1"/>
</dbReference>
<evidence type="ECO:0000256" key="4">
    <source>
        <dbReference type="ARBA" id="ARBA00022777"/>
    </source>
</evidence>
<evidence type="ECO:0000256" key="5">
    <source>
        <dbReference type="ARBA" id="ARBA00022840"/>
    </source>
</evidence>
<feature type="domain" description="Protein kinase" evidence="10">
    <location>
        <begin position="61"/>
        <end position="303"/>
    </location>
</feature>
<dbReference type="InterPro" id="IPR008271">
    <property type="entry name" value="Ser/Thr_kinase_AS"/>
</dbReference>
<dbReference type="AlphaFoldDB" id="A0A7D9EH88"/>
<dbReference type="PROSITE" id="PS00108">
    <property type="entry name" value="PROTEIN_KINASE_ST"/>
    <property type="match status" value="1"/>
</dbReference>
<comment type="similarity">
    <text evidence="6">Belongs to the protein kinase superfamily. STE Ser/Thr protein kinase family. MAP kinase kinase subfamily.</text>
</comment>
<keyword evidence="1 8" id="KW-0723">Serine/threonine-protein kinase</keyword>
<evidence type="ECO:0000256" key="8">
    <source>
        <dbReference type="RuleBase" id="RU000304"/>
    </source>
</evidence>
<evidence type="ECO:0000256" key="1">
    <source>
        <dbReference type="ARBA" id="ARBA00022527"/>
    </source>
</evidence>
<dbReference type="FunFam" id="3.30.200.20:FF:000040">
    <property type="entry name" value="Dual specificity mitogen-activated protein kinase kinase"/>
    <property type="match status" value="1"/>
</dbReference>